<sequence>MQLLAIVLAFAATALAATIGARDGCTPSAYQCAGDGWQVCDVSGTWQNAGSCGDGQSCQLQGPSIYCQ</sequence>
<dbReference type="EMBL" id="JAQQPM010000008">
    <property type="protein sequence ID" value="KAK2074776.1"/>
    <property type="molecule type" value="Genomic_DNA"/>
</dbReference>
<name>A0AAD9MKJ8_9PEZI</name>
<dbReference type="Proteomes" id="UP001217918">
    <property type="component" value="Unassembled WGS sequence"/>
</dbReference>
<reference evidence="2" key="1">
    <citation type="journal article" date="2023" name="Mol. Plant Microbe Interact.">
        <title>Elucidating the Obligate Nature and Biological Capacity of an Invasive Fungal Corn Pathogen.</title>
        <authorList>
            <person name="MacCready J.S."/>
            <person name="Roggenkamp E.M."/>
            <person name="Gdanetz K."/>
            <person name="Chilvers M.I."/>
        </authorList>
    </citation>
    <scope>NUCLEOTIDE SEQUENCE</scope>
    <source>
        <strain evidence="2">PM02</strain>
    </source>
</reference>
<proteinExistence type="predicted"/>
<comment type="caution">
    <text evidence="2">The sequence shown here is derived from an EMBL/GenBank/DDBJ whole genome shotgun (WGS) entry which is preliminary data.</text>
</comment>
<dbReference type="AlphaFoldDB" id="A0AAD9MKJ8"/>
<evidence type="ECO:0000313" key="3">
    <source>
        <dbReference type="Proteomes" id="UP001217918"/>
    </source>
</evidence>
<feature type="chain" id="PRO_5041991050" evidence="1">
    <location>
        <begin position="17"/>
        <end position="68"/>
    </location>
</feature>
<gene>
    <name evidence="2" type="ORF">P8C59_008957</name>
</gene>
<accession>A0AAD9MKJ8</accession>
<evidence type="ECO:0000313" key="2">
    <source>
        <dbReference type="EMBL" id="KAK2074776.1"/>
    </source>
</evidence>
<protein>
    <submittedName>
        <fullName evidence="2">Uncharacterized protein</fullName>
    </submittedName>
</protein>
<keyword evidence="1" id="KW-0732">Signal</keyword>
<organism evidence="2 3">
    <name type="scientific">Phyllachora maydis</name>
    <dbReference type="NCBI Taxonomy" id="1825666"/>
    <lineage>
        <taxon>Eukaryota</taxon>
        <taxon>Fungi</taxon>
        <taxon>Dikarya</taxon>
        <taxon>Ascomycota</taxon>
        <taxon>Pezizomycotina</taxon>
        <taxon>Sordariomycetes</taxon>
        <taxon>Sordariomycetidae</taxon>
        <taxon>Phyllachorales</taxon>
        <taxon>Phyllachoraceae</taxon>
        <taxon>Phyllachora</taxon>
    </lineage>
</organism>
<evidence type="ECO:0000256" key="1">
    <source>
        <dbReference type="SAM" id="SignalP"/>
    </source>
</evidence>
<keyword evidence="3" id="KW-1185">Reference proteome</keyword>
<feature type="signal peptide" evidence="1">
    <location>
        <begin position="1"/>
        <end position="16"/>
    </location>
</feature>